<feature type="compositionally biased region" description="Polar residues" evidence="8">
    <location>
        <begin position="217"/>
        <end position="231"/>
    </location>
</feature>
<sequence>MAARVGMSKLQKPPRLLSMIGSKEQQKLEQQPEDVNAPPMSSEDEAEDEMPSPANFRLKRGSKNKTPVEQSDDSEPGPSTRANMKRTHFAGSSTDRTRNATRKVNQVAKTSEEDTRETSSSSAKRRKLDNKSRAGSTTQFETKEGFVKKTASKKKYGGSSKPGSSQPSRGSQVSRSSQSSQTKKGKANDSKHEIIRKNPEIDDFLHSSQTEEKSTFKPVSQESFSSPTQPTVALRPGPKDDLGTPKKGGKVETSFLTREPSASPTKRLKARTVKLSQENARSKSSSQRWSGVWKFPKKEKPKDQPSTPEYEPATFVAPADIDDLDGSKSNAGSISSPVLSDLDQLSDTETIDETLPEDKEVFEYSMTKCPWCGDLVSEQALKEYSKGKRLNVQMQTRFCAKHKKETAMETWRERGYPHIDWDRLEGRLDDHRAYLIKIVDGKPSFFRDMLADKIETGQARSLKKEGNLNPGYYGPRGCKLMCDYLVEEFGESLKEKATKDRVIAGRGSAAFIQSVLVAELAVQLIMEDMDVSASEAREIMDESKAMGELIHEEI</sequence>
<keyword evidence="11" id="KW-1185">Reference proteome</keyword>
<dbReference type="Pfam" id="PF14474">
    <property type="entry name" value="RTC4"/>
    <property type="match status" value="1"/>
</dbReference>
<comment type="similarity">
    <text evidence="4">Belongs to the RTC4 family.</text>
</comment>
<dbReference type="InterPro" id="IPR028094">
    <property type="entry name" value="RTC4_C"/>
</dbReference>
<evidence type="ECO:0000256" key="1">
    <source>
        <dbReference type="ARBA" id="ARBA00002738"/>
    </source>
</evidence>
<evidence type="ECO:0000313" key="11">
    <source>
        <dbReference type="Proteomes" id="UP000605986"/>
    </source>
</evidence>
<evidence type="ECO:0000256" key="6">
    <source>
        <dbReference type="ARBA" id="ARBA00022490"/>
    </source>
</evidence>
<dbReference type="EMBL" id="JAADJG010000127">
    <property type="protein sequence ID" value="KAF4454352.1"/>
    <property type="molecule type" value="Genomic_DNA"/>
</dbReference>
<evidence type="ECO:0000259" key="9">
    <source>
        <dbReference type="SMART" id="SM01312"/>
    </source>
</evidence>
<comment type="caution">
    <text evidence="10">The sequence shown here is derived from an EMBL/GenBank/DDBJ whole genome shotgun (WGS) entry which is preliminary data.</text>
</comment>
<feature type="compositionally biased region" description="Polar residues" evidence="8">
    <location>
        <begin position="274"/>
        <end position="289"/>
    </location>
</feature>
<protein>
    <recommendedName>
        <fullName evidence="5">Restriction of telomere capping protein 4</fullName>
    </recommendedName>
</protein>
<evidence type="ECO:0000256" key="7">
    <source>
        <dbReference type="ARBA" id="ARBA00023242"/>
    </source>
</evidence>
<feature type="region of interest" description="Disordered" evidence="8">
    <location>
        <begin position="1"/>
        <end position="311"/>
    </location>
</feature>
<feature type="compositionally biased region" description="Basic and acidic residues" evidence="8">
    <location>
        <begin position="186"/>
        <end position="215"/>
    </location>
</feature>
<keyword evidence="7" id="KW-0539">Nucleus</keyword>
<evidence type="ECO:0000313" key="10">
    <source>
        <dbReference type="EMBL" id="KAF4454352.1"/>
    </source>
</evidence>
<feature type="compositionally biased region" description="Polar residues" evidence="8">
    <location>
        <begin position="254"/>
        <end position="264"/>
    </location>
</feature>
<feature type="compositionally biased region" description="Low complexity" evidence="8">
    <location>
        <begin position="157"/>
        <end position="182"/>
    </location>
</feature>
<organism evidence="10 11">
    <name type="scientific">Fusarium austroafricanum</name>
    <dbReference type="NCBI Taxonomy" id="2364996"/>
    <lineage>
        <taxon>Eukaryota</taxon>
        <taxon>Fungi</taxon>
        <taxon>Dikarya</taxon>
        <taxon>Ascomycota</taxon>
        <taxon>Pezizomycotina</taxon>
        <taxon>Sordariomycetes</taxon>
        <taxon>Hypocreomycetidae</taxon>
        <taxon>Hypocreales</taxon>
        <taxon>Nectriaceae</taxon>
        <taxon>Fusarium</taxon>
        <taxon>Fusarium concolor species complex</taxon>
    </lineage>
</organism>
<evidence type="ECO:0000256" key="3">
    <source>
        <dbReference type="ARBA" id="ARBA00004496"/>
    </source>
</evidence>
<evidence type="ECO:0000256" key="2">
    <source>
        <dbReference type="ARBA" id="ARBA00004123"/>
    </source>
</evidence>
<dbReference type="InterPro" id="IPR039024">
    <property type="entry name" value="RTC4"/>
</dbReference>
<dbReference type="AlphaFoldDB" id="A0A8H4PB30"/>
<comment type="function">
    <text evidence="1">May be involved in a process influencing telomere capping.</text>
</comment>
<accession>A0A8H4PB30</accession>
<dbReference type="SMART" id="SM01312">
    <property type="entry name" value="RTC4"/>
    <property type="match status" value="1"/>
</dbReference>
<dbReference type="Proteomes" id="UP000605986">
    <property type="component" value="Unassembled WGS sequence"/>
</dbReference>
<evidence type="ECO:0000256" key="8">
    <source>
        <dbReference type="SAM" id="MobiDB-lite"/>
    </source>
</evidence>
<keyword evidence="6" id="KW-0963">Cytoplasm</keyword>
<dbReference type="GO" id="GO:0005737">
    <property type="term" value="C:cytoplasm"/>
    <property type="evidence" value="ECO:0007669"/>
    <property type="project" value="UniProtKB-SubCell"/>
</dbReference>
<dbReference type="GO" id="GO:0005634">
    <property type="term" value="C:nucleus"/>
    <property type="evidence" value="ECO:0007669"/>
    <property type="project" value="UniProtKB-SubCell"/>
</dbReference>
<feature type="domain" description="Restriction of telomere capping protein 4 C-terminal" evidence="9">
    <location>
        <begin position="438"/>
        <end position="553"/>
    </location>
</feature>
<name>A0A8H4PB30_9HYPO</name>
<dbReference type="PANTHER" id="PTHR41391:SF1">
    <property type="entry name" value="RESTRICTION OF TELOMERE CAPPING PROTEIN 4"/>
    <property type="match status" value="1"/>
</dbReference>
<gene>
    <name evidence="10" type="ORF">F53441_3109</name>
</gene>
<dbReference type="PANTHER" id="PTHR41391">
    <property type="entry name" value="RESTRICTION OF TELOMERE CAPPING PROTEIN 4"/>
    <property type="match status" value="1"/>
</dbReference>
<evidence type="ECO:0000256" key="5">
    <source>
        <dbReference type="ARBA" id="ARBA00015162"/>
    </source>
</evidence>
<proteinExistence type="inferred from homology"/>
<reference evidence="10" key="1">
    <citation type="submission" date="2020-01" db="EMBL/GenBank/DDBJ databases">
        <title>Identification and distribution of gene clusters putatively required for synthesis of sphingolipid metabolism inhibitors in phylogenetically diverse species of the filamentous fungus Fusarium.</title>
        <authorList>
            <person name="Kim H.-S."/>
            <person name="Busman M."/>
            <person name="Brown D.W."/>
            <person name="Divon H."/>
            <person name="Uhlig S."/>
            <person name="Proctor R.H."/>
        </authorList>
    </citation>
    <scope>NUCLEOTIDE SEQUENCE</scope>
    <source>
        <strain evidence="10">NRRL 53441</strain>
    </source>
</reference>
<evidence type="ECO:0000256" key="4">
    <source>
        <dbReference type="ARBA" id="ARBA00009461"/>
    </source>
</evidence>
<comment type="subcellular location">
    <subcellularLocation>
        <location evidence="3">Cytoplasm</location>
    </subcellularLocation>
    <subcellularLocation>
        <location evidence="2">Nucleus</location>
    </subcellularLocation>
</comment>
<dbReference type="OrthoDB" id="128308at2759"/>